<evidence type="ECO:0000256" key="11">
    <source>
        <dbReference type="SAM" id="Phobius"/>
    </source>
</evidence>
<comment type="function">
    <text evidence="9">The M ring may be actively involved in energy transduction.</text>
</comment>
<keyword evidence="14" id="KW-0282">Flagellum</keyword>
<dbReference type="RefSeq" id="WP_160552948.1">
    <property type="nucleotide sequence ID" value="NZ_CP047650.1"/>
</dbReference>
<evidence type="ECO:0000256" key="10">
    <source>
        <dbReference type="SAM" id="MobiDB-lite"/>
    </source>
</evidence>
<dbReference type="GO" id="GO:0005886">
    <property type="term" value="C:plasma membrane"/>
    <property type="evidence" value="ECO:0007669"/>
    <property type="project" value="UniProtKB-SubCell"/>
</dbReference>
<dbReference type="InterPro" id="IPR000067">
    <property type="entry name" value="FlgMring_FliF"/>
</dbReference>
<evidence type="ECO:0000256" key="3">
    <source>
        <dbReference type="ARBA" id="ARBA00007971"/>
    </source>
</evidence>
<dbReference type="PRINTS" id="PR01009">
    <property type="entry name" value="FLGMRINGFLIF"/>
</dbReference>
<comment type="similarity">
    <text evidence="3 9">Belongs to the FliF family.</text>
</comment>
<dbReference type="InterPro" id="IPR006182">
    <property type="entry name" value="FliF_N_dom"/>
</dbReference>
<keyword evidence="14" id="KW-0969">Cilium</keyword>
<dbReference type="KEGG" id="xyk:GT347_14985"/>
<dbReference type="InterPro" id="IPR013556">
    <property type="entry name" value="Flag_M-ring_C"/>
</dbReference>
<feature type="region of interest" description="Disordered" evidence="10">
    <location>
        <begin position="297"/>
        <end position="324"/>
    </location>
</feature>
<dbReference type="InterPro" id="IPR045851">
    <property type="entry name" value="AMP-bd_C_sf"/>
</dbReference>
<evidence type="ECO:0000256" key="8">
    <source>
        <dbReference type="ARBA" id="ARBA00023143"/>
    </source>
</evidence>
<gene>
    <name evidence="14" type="primary">fliF</name>
    <name evidence="14" type="ORF">GT347_14985</name>
</gene>
<evidence type="ECO:0000259" key="12">
    <source>
        <dbReference type="Pfam" id="PF01514"/>
    </source>
</evidence>
<feature type="region of interest" description="Disordered" evidence="10">
    <location>
        <begin position="453"/>
        <end position="492"/>
    </location>
</feature>
<evidence type="ECO:0000313" key="14">
    <source>
        <dbReference type="EMBL" id="QHI99167.1"/>
    </source>
</evidence>
<evidence type="ECO:0000256" key="7">
    <source>
        <dbReference type="ARBA" id="ARBA00023136"/>
    </source>
</evidence>
<evidence type="ECO:0000256" key="6">
    <source>
        <dbReference type="ARBA" id="ARBA00022989"/>
    </source>
</evidence>
<proteinExistence type="inferred from homology"/>
<evidence type="ECO:0000256" key="5">
    <source>
        <dbReference type="ARBA" id="ARBA00022692"/>
    </source>
</evidence>
<keyword evidence="4" id="KW-1003">Cell membrane</keyword>
<protein>
    <recommendedName>
        <fullName evidence="9">Flagellar M-ring protein</fullName>
    </recommendedName>
</protein>
<reference evidence="14 15" key="1">
    <citation type="submission" date="2020-01" db="EMBL/GenBank/DDBJ databases">
        <title>Genome sequencing of strain KACC 21265.</title>
        <authorList>
            <person name="Heo J."/>
            <person name="Kim S.-J."/>
            <person name="Kim J.-S."/>
            <person name="Hong S.-B."/>
            <person name="Kwon S.-W."/>
        </authorList>
    </citation>
    <scope>NUCLEOTIDE SEQUENCE [LARGE SCALE GENOMIC DNA]</scope>
    <source>
        <strain evidence="14 15">KACC 21265</strain>
    </source>
</reference>
<name>A0A857J624_9BURK</name>
<accession>A0A857J624</accession>
<feature type="domain" description="Flagellar M-ring N-terminal" evidence="12">
    <location>
        <begin position="41"/>
        <end position="217"/>
    </location>
</feature>
<keyword evidence="14" id="KW-0966">Cell projection</keyword>
<comment type="subcellular location">
    <subcellularLocation>
        <location evidence="1 9">Bacterial flagellum basal body</location>
    </subcellularLocation>
    <subcellularLocation>
        <location evidence="2">Cell membrane</location>
        <topology evidence="2">Multi-pass membrane protein</topology>
    </subcellularLocation>
</comment>
<dbReference type="Pfam" id="PF08345">
    <property type="entry name" value="YscJ_FliF_C"/>
    <property type="match status" value="1"/>
</dbReference>
<dbReference type="PANTHER" id="PTHR30046">
    <property type="entry name" value="FLAGELLAR M-RING PROTEIN"/>
    <property type="match status" value="1"/>
</dbReference>
<feature type="transmembrane region" description="Helical" evidence="11">
    <location>
        <begin position="425"/>
        <end position="446"/>
    </location>
</feature>
<keyword evidence="6 11" id="KW-1133">Transmembrane helix</keyword>
<dbReference type="PIRSF" id="PIRSF004862">
    <property type="entry name" value="FliF"/>
    <property type="match status" value="1"/>
</dbReference>
<keyword evidence="15" id="KW-1185">Reference proteome</keyword>
<keyword evidence="7 11" id="KW-0472">Membrane</keyword>
<evidence type="ECO:0000256" key="2">
    <source>
        <dbReference type="ARBA" id="ARBA00004651"/>
    </source>
</evidence>
<dbReference type="GO" id="GO:0071973">
    <property type="term" value="P:bacterial-type flagellum-dependent cell motility"/>
    <property type="evidence" value="ECO:0007669"/>
    <property type="project" value="InterPro"/>
</dbReference>
<evidence type="ECO:0000256" key="9">
    <source>
        <dbReference type="PIRNR" id="PIRNR004862"/>
    </source>
</evidence>
<dbReference type="InterPro" id="IPR043427">
    <property type="entry name" value="YscJ/FliF"/>
</dbReference>
<evidence type="ECO:0000259" key="13">
    <source>
        <dbReference type="Pfam" id="PF08345"/>
    </source>
</evidence>
<dbReference type="PANTHER" id="PTHR30046:SF0">
    <property type="entry name" value="FLAGELLAR M-RING PROTEIN"/>
    <property type="match status" value="1"/>
</dbReference>
<keyword evidence="8 9" id="KW-0975">Bacterial flagellum</keyword>
<dbReference type="GO" id="GO:0003774">
    <property type="term" value="F:cytoskeletal motor activity"/>
    <property type="evidence" value="ECO:0007669"/>
    <property type="project" value="InterPro"/>
</dbReference>
<feature type="domain" description="Flagellar M-ring C-terminal" evidence="13">
    <location>
        <begin position="250"/>
        <end position="388"/>
    </location>
</feature>
<keyword evidence="5 11" id="KW-0812">Transmembrane</keyword>
<feature type="compositionally biased region" description="Low complexity" evidence="10">
    <location>
        <begin position="453"/>
        <end position="463"/>
    </location>
</feature>
<dbReference type="Proteomes" id="UP000464787">
    <property type="component" value="Chromosome"/>
</dbReference>
<dbReference type="NCBIfam" id="TIGR00206">
    <property type="entry name" value="fliF"/>
    <property type="match status" value="1"/>
</dbReference>
<evidence type="ECO:0000256" key="1">
    <source>
        <dbReference type="ARBA" id="ARBA00004117"/>
    </source>
</evidence>
<dbReference type="AlphaFoldDB" id="A0A857J624"/>
<evidence type="ECO:0000256" key="4">
    <source>
        <dbReference type="ARBA" id="ARBA00022475"/>
    </source>
</evidence>
<dbReference type="GO" id="GO:0009431">
    <property type="term" value="C:bacterial-type flagellum basal body, MS ring"/>
    <property type="evidence" value="ECO:0007669"/>
    <property type="project" value="InterPro"/>
</dbReference>
<feature type="transmembrane region" description="Helical" evidence="11">
    <location>
        <begin position="21"/>
        <end position="40"/>
    </location>
</feature>
<sequence length="492" mass="51567">MIDRLRQSVARQLGPRAWTGLWVGTVLILAGATALGAWLLRPDYQVLFADLTAQDMSAMAAELDRQKLPYRLEPGEQGGGTLLVEAQDVLRTRMKLMGRELPLHGAVGFELFNGGDIGMTEFTQKINYQRALQGELTRTILSLAEVRDARVLLALPEQGLFKQAASKAKASVTLTLRNGAALRPQQIAGIQRLVAAAVPGIATADVTLVDQAGVALTRSPGEGDTESGGGRLDLQKETEAYLARKATAVLEHALGAGQALASVDVSLDLDRIQSSTEEIIGAPARPGGAATGVVLRERETSRDTAPPLAAAGSDPAASGGSSQREVEYAVGRRVEQVVRQPGSIRRLQVAVVVRQPLTEVQAGHLRQIVAASTGANTERGDTVVVQTLAAFAAEAPAAAPATGPISAPVAEAAAPPRRDPALPPYGLRLLVAAIALIAALLLWLGLRRPQAQPAEPAAMTPEQRQAALEQLRGWLRQGPAPGTASAHAEGAP</sequence>
<feature type="compositionally biased region" description="Low complexity" evidence="10">
    <location>
        <begin position="305"/>
        <end position="322"/>
    </location>
</feature>
<dbReference type="Gene3D" id="3.30.300.30">
    <property type="match status" value="1"/>
</dbReference>
<dbReference type="EMBL" id="CP047650">
    <property type="protein sequence ID" value="QHI99167.1"/>
    <property type="molecule type" value="Genomic_DNA"/>
</dbReference>
<evidence type="ECO:0000313" key="15">
    <source>
        <dbReference type="Proteomes" id="UP000464787"/>
    </source>
</evidence>
<organism evidence="14 15">
    <name type="scientific">Xylophilus rhododendri</name>
    <dbReference type="NCBI Taxonomy" id="2697032"/>
    <lineage>
        <taxon>Bacteria</taxon>
        <taxon>Pseudomonadati</taxon>
        <taxon>Pseudomonadota</taxon>
        <taxon>Betaproteobacteria</taxon>
        <taxon>Burkholderiales</taxon>
        <taxon>Xylophilus</taxon>
    </lineage>
</organism>
<dbReference type="Pfam" id="PF01514">
    <property type="entry name" value="YscJ_FliF"/>
    <property type="match status" value="1"/>
</dbReference>